<evidence type="ECO:0000313" key="1">
    <source>
        <dbReference type="EMBL" id="MFD2140222.1"/>
    </source>
</evidence>
<reference evidence="2" key="1">
    <citation type="journal article" date="2019" name="Int. J. Syst. Evol. Microbiol.">
        <title>The Global Catalogue of Microorganisms (GCM) 10K type strain sequencing project: providing services to taxonomists for standard genome sequencing and annotation.</title>
        <authorList>
            <consortium name="The Broad Institute Genomics Platform"/>
            <consortium name="The Broad Institute Genome Sequencing Center for Infectious Disease"/>
            <person name="Wu L."/>
            <person name="Ma J."/>
        </authorList>
    </citation>
    <scope>NUCLEOTIDE SEQUENCE [LARGE SCALE GENOMIC DNA]</scope>
    <source>
        <strain evidence="2">CCM 7435</strain>
    </source>
</reference>
<evidence type="ECO:0000313" key="2">
    <source>
        <dbReference type="Proteomes" id="UP001597299"/>
    </source>
</evidence>
<sequence>MAEYRMYELCNQGRIRSASEFEATDDAVILEHARQLHRGNPLEIWHGVRIVAALDPSGRSVDPGFFALGRKHHHHP</sequence>
<protein>
    <recommendedName>
        <fullName evidence="3">DUF4258 domain-containing protein</fullName>
    </recommendedName>
</protein>
<gene>
    <name evidence="1" type="ORF">ACFSNC_07435</name>
</gene>
<keyword evidence="2" id="KW-1185">Reference proteome</keyword>
<dbReference type="Proteomes" id="UP001597299">
    <property type="component" value="Unassembled WGS sequence"/>
</dbReference>
<name>A0ABW4YVN5_9HYPH</name>
<proteinExistence type="predicted"/>
<comment type="caution">
    <text evidence="1">The sequence shown here is derived from an EMBL/GenBank/DDBJ whole genome shotgun (WGS) entry which is preliminary data.</text>
</comment>
<evidence type="ECO:0008006" key="3">
    <source>
        <dbReference type="Google" id="ProtNLM"/>
    </source>
</evidence>
<organism evidence="1 2">
    <name type="scientific">Ancylobacter oerskovii</name>
    <dbReference type="NCBI Taxonomy" id="459519"/>
    <lineage>
        <taxon>Bacteria</taxon>
        <taxon>Pseudomonadati</taxon>
        <taxon>Pseudomonadota</taxon>
        <taxon>Alphaproteobacteria</taxon>
        <taxon>Hyphomicrobiales</taxon>
        <taxon>Xanthobacteraceae</taxon>
        <taxon>Ancylobacter</taxon>
    </lineage>
</organism>
<dbReference type="EMBL" id="JBHUHD010000001">
    <property type="protein sequence ID" value="MFD2140222.1"/>
    <property type="molecule type" value="Genomic_DNA"/>
</dbReference>
<accession>A0ABW4YVN5</accession>
<dbReference type="RefSeq" id="WP_213353112.1">
    <property type="nucleotide sequence ID" value="NZ_JAHBGB010000033.1"/>
</dbReference>